<gene>
    <name evidence="1" type="ORF">NKI81_16700</name>
</gene>
<keyword evidence="2" id="KW-1185">Reference proteome</keyword>
<comment type="caution">
    <text evidence="1">The sequence shown here is derived from an EMBL/GenBank/DDBJ whole genome shotgun (WGS) entry which is preliminary data.</text>
</comment>
<dbReference type="Proteomes" id="UP001480082">
    <property type="component" value="Unassembled WGS sequence"/>
</dbReference>
<name>A0ACC6T0S7_9HYPH</name>
<protein>
    <submittedName>
        <fullName evidence="1">Excalibur calcium-binding domain-containing protein</fullName>
    </submittedName>
</protein>
<reference evidence="1 2" key="1">
    <citation type="journal article" date="2024" name="Proc. Natl. Acad. Sci. U.S.A.">
        <title>The evolutionary genomics of adaptation to stress in wild rhizobium bacteria.</title>
        <authorList>
            <person name="Kehlet-Delgado H."/>
            <person name="Montoya A.P."/>
            <person name="Jensen K.T."/>
            <person name="Wendlandt C.E."/>
            <person name="Dexheimer C."/>
            <person name="Roberts M."/>
            <person name="Torres Martinez L."/>
            <person name="Friesen M.L."/>
            <person name="Griffitts J.S."/>
            <person name="Porter S.S."/>
        </authorList>
    </citation>
    <scope>NUCLEOTIDE SEQUENCE [LARGE SCALE GENOMIC DNA]</scope>
    <source>
        <strain evidence="1 2">M0468</strain>
    </source>
</reference>
<evidence type="ECO:0000313" key="1">
    <source>
        <dbReference type="EMBL" id="MER9285589.1"/>
    </source>
</evidence>
<sequence>MALDWPKYSHGAYAGQQVKAEATKIGLWAGAFEAPWEWRAKHTDGVKPFSSQPLGVIGRRQVAQNYSCQPRRTCPQISSCDEANWYLANCPWGGKLDRDKDGIPCESLC</sequence>
<dbReference type="EMBL" id="JAMYRI010000009">
    <property type="protein sequence ID" value="MER9285589.1"/>
    <property type="molecule type" value="Genomic_DNA"/>
</dbReference>
<accession>A0ACC6T0S7</accession>
<proteinExistence type="predicted"/>
<organism evidence="1 2">
    <name type="scientific">Mesorhizobium australicum</name>
    <dbReference type="NCBI Taxonomy" id="536018"/>
    <lineage>
        <taxon>Bacteria</taxon>
        <taxon>Pseudomonadati</taxon>
        <taxon>Pseudomonadota</taxon>
        <taxon>Alphaproteobacteria</taxon>
        <taxon>Hyphomicrobiales</taxon>
        <taxon>Phyllobacteriaceae</taxon>
        <taxon>Mesorhizobium</taxon>
    </lineage>
</organism>
<evidence type="ECO:0000313" key="2">
    <source>
        <dbReference type="Proteomes" id="UP001480082"/>
    </source>
</evidence>